<feature type="region of interest" description="Disordered" evidence="1">
    <location>
        <begin position="1"/>
        <end position="21"/>
    </location>
</feature>
<sequence length="43" mass="4618">MVHAPLSRPMNASVTTSSSTPLSEFATLAGAWQHPVSSSRRTY</sequence>
<feature type="compositionally biased region" description="Polar residues" evidence="1">
    <location>
        <begin position="10"/>
        <end position="21"/>
    </location>
</feature>
<evidence type="ECO:0000256" key="1">
    <source>
        <dbReference type="SAM" id="MobiDB-lite"/>
    </source>
</evidence>
<dbReference type="RefSeq" id="WP_269656901.1">
    <property type="nucleotide sequence ID" value="NZ_CP114413.1"/>
</dbReference>
<keyword evidence="3" id="KW-1185">Reference proteome</keyword>
<reference evidence="2" key="1">
    <citation type="submission" date="2022-12" db="EMBL/GenBank/DDBJ databases">
        <authorList>
            <person name="Ruckert C."/>
            <person name="Busche T."/>
            <person name="Kalinowski J."/>
            <person name="Wittmann C."/>
        </authorList>
    </citation>
    <scope>NUCLEOTIDE SEQUENCE</scope>
    <source>
        <strain evidence="2">DSM 40467</strain>
    </source>
</reference>
<organism evidence="2 3">
    <name type="scientific">Streptomyces cinnabarinus</name>
    <dbReference type="NCBI Taxonomy" id="67287"/>
    <lineage>
        <taxon>Bacteria</taxon>
        <taxon>Bacillati</taxon>
        <taxon>Actinomycetota</taxon>
        <taxon>Actinomycetes</taxon>
        <taxon>Kitasatosporales</taxon>
        <taxon>Streptomycetaceae</taxon>
        <taxon>Streptomyces</taxon>
    </lineage>
</organism>
<evidence type="ECO:0000313" key="2">
    <source>
        <dbReference type="EMBL" id="WAZ19217.1"/>
    </source>
</evidence>
<gene>
    <name evidence="2" type="ORF">STRCI_000252</name>
</gene>
<evidence type="ECO:0000313" key="3">
    <source>
        <dbReference type="Proteomes" id="UP001164439"/>
    </source>
</evidence>
<dbReference type="Proteomes" id="UP001164439">
    <property type="component" value="Chromosome"/>
</dbReference>
<proteinExistence type="predicted"/>
<protein>
    <submittedName>
        <fullName evidence="2">Uncharacterized protein</fullName>
    </submittedName>
</protein>
<dbReference type="EMBL" id="CP114413">
    <property type="protein sequence ID" value="WAZ19217.1"/>
    <property type="molecule type" value="Genomic_DNA"/>
</dbReference>
<accession>A0ABY7K428</accession>
<name>A0ABY7K428_9ACTN</name>